<accession>A0ABM7WVN4</accession>
<name>A0ABM7WVN4_9BACT</name>
<evidence type="ECO:0000313" key="2">
    <source>
        <dbReference type="Proteomes" id="UP001162891"/>
    </source>
</evidence>
<organism evidence="1 2">
    <name type="scientific">Anaeromyxobacter oryzae</name>
    <dbReference type="NCBI Taxonomy" id="2918170"/>
    <lineage>
        <taxon>Bacteria</taxon>
        <taxon>Pseudomonadati</taxon>
        <taxon>Myxococcota</taxon>
        <taxon>Myxococcia</taxon>
        <taxon>Myxococcales</taxon>
        <taxon>Cystobacterineae</taxon>
        <taxon>Anaeromyxobacteraceae</taxon>
        <taxon>Anaeromyxobacter</taxon>
    </lineage>
</organism>
<dbReference type="Proteomes" id="UP001162891">
    <property type="component" value="Chromosome"/>
</dbReference>
<protein>
    <submittedName>
        <fullName evidence="1">Uncharacterized protein</fullName>
    </submittedName>
</protein>
<dbReference type="EMBL" id="AP025591">
    <property type="protein sequence ID" value="BDG03523.1"/>
    <property type="molecule type" value="Genomic_DNA"/>
</dbReference>
<keyword evidence="2" id="KW-1185">Reference proteome</keyword>
<reference evidence="2" key="1">
    <citation type="journal article" date="2022" name="Int. J. Syst. Evol. Microbiol.">
        <title>Anaeromyxobacter oryzae sp. nov., Anaeromyxobacter diazotrophicus sp. nov. and Anaeromyxobacter paludicola sp. nov., isolated from paddy soils.</title>
        <authorList>
            <person name="Itoh H."/>
            <person name="Xu Z."/>
            <person name="Mise K."/>
            <person name="Masuda Y."/>
            <person name="Ushijima N."/>
            <person name="Hayakawa C."/>
            <person name="Shiratori Y."/>
            <person name="Senoo K."/>
        </authorList>
    </citation>
    <scope>NUCLEOTIDE SEQUENCE [LARGE SCALE GENOMIC DNA]</scope>
    <source>
        <strain evidence="2">Red232</strain>
    </source>
</reference>
<gene>
    <name evidence="1" type="ORF">AMOR_25190</name>
</gene>
<dbReference type="RefSeq" id="WP_248361603.1">
    <property type="nucleotide sequence ID" value="NZ_AP025591.1"/>
</dbReference>
<proteinExistence type="predicted"/>
<evidence type="ECO:0000313" key="1">
    <source>
        <dbReference type="EMBL" id="BDG03523.1"/>
    </source>
</evidence>
<sequence length="268" mass="28286">MPINLCQRRTTSCGACCGLYNREDLSRTAIRAELSRRTRALAGVPRTPEAFGAAARALAASGPAPLFPSVRICPLLGFLDAAETRIGCLAHPKATGGPDLRDCGVYDVLTCDAFLCPSHAWLTEEEAEIASAATGDFHLYGLVVTDVPFLRAALEGVAARTGATVLLRHLDHAPFKAALRRLLALKEELAPGSDGLFGAFRPGTDGGEVPRRIDYEALGRASSPYDTILTCVGADPRSGNDLDALEDEVRARLDACARAFPAAGTHGS</sequence>